<dbReference type="AlphaFoldDB" id="A0A100VKC0"/>
<dbReference type="RefSeq" id="WP_062834074.1">
    <property type="nucleotide sequence ID" value="NZ_BCNV01000001.1"/>
</dbReference>
<sequence>MTESVKNVSNDRQFNQDGTVGGERSGWIAGIDIGGTKTLMLLSSQRAGSEVHECRLPTLASDQPDEFFRWLFAELETFCREVGCSLCQLSGVGLGFPGVILQEEGILRSAPAFQWPEQDIRPVIAKYYSGNIMLDNDVNMAAMGEYDQGAAQGHQHCVMVTVGTGIGSALILNGQLYSGQNGAAGEIGHFIAGDEGLHTGYVADADSFGVFEQATSGTGITEQARRYFADGKGSAGSLIMSLAGEKMEQIEARHVFKAAESGDVAALEILELPMRYMARGLANIIALLNPSIIVIGGGVAASNPSYYLNEVRTRLERYIVLPARLAVAELGNKAGAIGALAAIRSSLTRTYQ</sequence>
<comment type="caution">
    <text evidence="3">The sequence shown here is derived from an EMBL/GenBank/DDBJ whole genome shotgun (WGS) entry which is preliminary data.</text>
</comment>
<evidence type="ECO:0000313" key="3">
    <source>
        <dbReference type="EMBL" id="GAS81359.1"/>
    </source>
</evidence>
<dbReference type="InterPro" id="IPR000600">
    <property type="entry name" value="ROK"/>
</dbReference>
<proteinExistence type="inferred from homology"/>
<feature type="compositionally biased region" description="Polar residues" evidence="2">
    <location>
        <begin position="1"/>
        <end position="18"/>
    </location>
</feature>
<dbReference type="InterPro" id="IPR049874">
    <property type="entry name" value="ROK_cs"/>
</dbReference>
<evidence type="ECO:0000256" key="1">
    <source>
        <dbReference type="ARBA" id="ARBA00006479"/>
    </source>
</evidence>
<dbReference type="PROSITE" id="PS01125">
    <property type="entry name" value="ROK"/>
    <property type="match status" value="1"/>
</dbReference>
<evidence type="ECO:0000256" key="2">
    <source>
        <dbReference type="SAM" id="MobiDB-lite"/>
    </source>
</evidence>
<dbReference type="SUPFAM" id="SSF53067">
    <property type="entry name" value="Actin-like ATPase domain"/>
    <property type="match status" value="1"/>
</dbReference>
<reference evidence="4" key="2">
    <citation type="submission" date="2016-01" db="EMBL/GenBank/DDBJ databases">
        <title>Draft Genome Sequence of Paenibacillus amylolyticus Heshi-A3 that Was Isolated from Fermented Rice Bran with Aging Salted Mackerel, Which Was Named Heshiko as Traditional Fermented Seafood in Japan.</title>
        <authorList>
            <person name="Akuzawa S."/>
            <person name="Nakagawa J."/>
            <person name="Kanekatsu T."/>
            <person name="Kubota E."/>
            <person name="Ohtake R."/>
            <person name="Suzuki T."/>
            <person name="Kanesaki Y."/>
        </authorList>
    </citation>
    <scope>NUCLEOTIDE SEQUENCE [LARGE SCALE GENOMIC DNA]</scope>
    <source>
        <strain evidence="4">Heshi-A3</strain>
    </source>
</reference>
<comment type="similarity">
    <text evidence="1">Belongs to the ROK (NagC/XylR) family.</text>
</comment>
<dbReference type="EMBL" id="BCNV01000001">
    <property type="protein sequence ID" value="GAS81359.1"/>
    <property type="molecule type" value="Genomic_DNA"/>
</dbReference>
<dbReference type="PANTHER" id="PTHR18964">
    <property type="entry name" value="ROK (REPRESSOR, ORF, KINASE) FAMILY"/>
    <property type="match status" value="1"/>
</dbReference>
<reference evidence="3 4" key="1">
    <citation type="journal article" date="2016" name="Genome Announc.">
        <title>Draft Genome Sequence of Paenibacillus amylolyticus Heshi-A3, Isolated from Fermented Rice Bran in a Japanese Fermented Seafood Dish.</title>
        <authorList>
            <person name="Akuzawa S."/>
            <person name="Nagaoka J."/>
            <person name="Kanekatsu M."/>
            <person name="Kubota E."/>
            <person name="Ohtake R."/>
            <person name="Suzuki T."/>
            <person name="Kanesaki Y."/>
        </authorList>
    </citation>
    <scope>NUCLEOTIDE SEQUENCE [LARGE SCALE GENOMIC DNA]</scope>
    <source>
        <strain evidence="3 4">Heshi-A3</strain>
    </source>
</reference>
<dbReference type="Pfam" id="PF00480">
    <property type="entry name" value="ROK"/>
    <property type="match status" value="1"/>
</dbReference>
<dbReference type="InterPro" id="IPR043129">
    <property type="entry name" value="ATPase_NBD"/>
</dbReference>
<gene>
    <name evidence="3" type="ORF">PAHA3_1433</name>
</gene>
<evidence type="ECO:0000313" key="4">
    <source>
        <dbReference type="Proteomes" id="UP000069697"/>
    </source>
</evidence>
<accession>A0A100VKC0</accession>
<dbReference type="Gene3D" id="3.30.420.40">
    <property type="match status" value="2"/>
</dbReference>
<name>A0A100VKC0_PAEAM</name>
<feature type="region of interest" description="Disordered" evidence="2">
    <location>
        <begin position="1"/>
        <end position="21"/>
    </location>
</feature>
<dbReference type="PANTHER" id="PTHR18964:SF149">
    <property type="entry name" value="BIFUNCTIONAL UDP-N-ACETYLGLUCOSAMINE 2-EPIMERASE_N-ACETYLMANNOSAMINE KINASE"/>
    <property type="match status" value="1"/>
</dbReference>
<organism evidence="3 4">
    <name type="scientific">Paenibacillus amylolyticus</name>
    <dbReference type="NCBI Taxonomy" id="1451"/>
    <lineage>
        <taxon>Bacteria</taxon>
        <taxon>Bacillati</taxon>
        <taxon>Bacillota</taxon>
        <taxon>Bacilli</taxon>
        <taxon>Bacillales</taxon>
        <taxon>Paenibacillaceae</taxon>
        <taxon>Paenibacillus</taxon>
    </lineage>
</organism>
<protein>
    <submittedName>
        <fullName evidence="3">Transcriptional regulator</fullName>
    </submittedName>
</protein>
<dbReference type="Proteomes" id="UP000069697">
    <property type="component" value="Unassembled WGS sequence"/>
</dbReference>